<name>A0A364NBZ3_STELY</name>
<dbReference type="InterPro" id="IPR000433">
    <property type="entry name" value="Znf_ZZ"/>
</dbReference>
<protein>
    <submittedName>
        <fullName evidence="12">Transcriptional adapter 2</fullName>
    </submittedName>
</protein>
<feature type="compositionally biased region" description="Polar residues" evidence="8">
    <location>
        <begin position="543"/>
        <end position="553"/>
    </location>
</feature>
<keyword evidence="5" id="KW-0805">Transcription regulation</keyword>
<feature type="region of interest" description="Disordered" evidence="8">
    <location>
        <begin position="891"/>
        <end position="927"/>
    </location>
</feature>
<feature type="compositionally biased region" description="Low complexity" evidence="8">
    <location>
        <begin position="797"/>
        <end position="815"/>
    </location>
</feature>
<keyword evidence="4" id="KW-0862">Zinc</keyword>
<dbReference type="Proteomes" id="UP000249619">
    <property type="component" value="Unassembled WGS sequence"/>
</dbReference>
<keyword evidence="9" id="KW-0812">Transmembrane</keyword>
<dbReference type="Pfam" id="PF00249">
    <property type="entry name" value="Myb_DNA-binding"/>
    <property type="match status" value="1"/>
</dbReference>
<feature type="region of interest" description="Disordered" evidence="8">
    <location>
        <begin position="376"/>
        <end position="402"/>
    </location>
</feature>
<organism evidence="12 13">
    <name type="scientific">Stemphylium lycopersici</name>
    <name type="common">Tomato gray leaf spot disease fungus</name>
    <name type="synonym">Thyrospora lycopersici</name>
    <dbReference type="NCBI Taxonomy" id="183478"/>
    <lineage>
        <taxon>Eukaryota</taxon>
        <taxon>Fungi</taxon>
        <taxon>Dikarya</taxon>
        <taxon>Ascomycota</taxon>
        <taxon>Pezizomycotina</taxon>
        <taxon>Dothideomycetes</taxon>
        <taxon>Pleosporomycetidae</taxon>
        <taxon>Pleosporales</taxon>
        <taxon>Pleosporineae</taxon>
        <taxon>Pleosporaceae</taxon>
        <taxon>Stemphylium</taxon>
    </lineage>
</organism>
<feature type="region of interest" description="Disordered" evidence="8">
    <location>
        <begin position="323"/>
        <end position="343"/>
    </location>
</feature>
<dbReference type="Pfam" id="PF00569">
    <property type="entry name" value="ZZ"/>
    <property type="match status" value="1"/>
</dbReference>
<evidence type="ECO:0000256" key="7">
    <source>
        <dbReference type="ARBA" id="ARBA00023242"/>
    </source>
</evidence>
<dbReference type="InterPro" id="IPR021514">
    <property type="entry name" value="DUF3176"/>
</dbReference>
<dbReference type="PANTHER" id="PTHR12374:SF20">
    <property type="entry name" value="TRANSCRIPTIONAL ADAPTER 2-ALPHA"/>
    <property type="match status" value="1"/>
</dbReference>
<dbReference type="InterPro" id="IPR055141">
    <property type="entry name" value="TADA2A_B-like_dom"/>
</dbReference>
<dbReference type="Gene3D" id="1.10.10.10">
    <property type="entry name" value="Winged helix-like DNA-binding domain superfamily/Winged helix DNA-binding domain"/>
    <property type="match status" value="1"/>
</dbReference>
<keyword evidence="2" id="KW-0479">Metal-binding</keyword>
<dbReference type="GO" id="GO:0006357">
    <property type="term" value="P:regulation of transcription by RNA polymerase II"/>
    <property type="evidence" value="ECO:0007669"/>
    <property type="project" value="TreeGrafter"/>
</dbReference>
<feature type="compositionally biased region" description="Basic and acidic residues" evidence="8">
    <location>
        <begin position="152"/>
        <end position="166"/>
    </location>
</feature>
<dbReference type="FunFam" id="1.10.10.10:FF:000087">
    <property type="entry name" value="Transcriptional adapter 2"/>
    <property type="match status" value="1"/>
</dbReference>
<feature type="domain" description="Myb-like" evidence="10">
    <location>
        <begin position="70"/>
        <end position="114"/>
    </location>
</feature>
<gene>
    <name evidence="12" type="ORF">DDE83_001686</name>
</gene>
<dbReference type="GO" id="GO:0006338">
    <property type="term" value="P:chromatin remodeling"/>
    <property type="evidence" value="ECO:0007669"/>
    <property type="project" value="TreeGrafter"/>
</dbReference>
<dbReference type="EMBL" id="QGDH01000017">
    <property type="protein sequence ID" value="RAR14848.1"/>
    <property type="molecule type" value="Genomic_DNA"/>
</dbReference>
<evidence type="ECO:0000256" key="6">
    <source>
        <dbReference type="ARBA" id="ARBA00023163"/>
    </source>
</evidence>
<comment type="subcellular location">
    <subcellularLocation>
        <location evidence="1">Nucleus</location>
    </subcellularLocation>
</comment>
<keyword evidence="13" id="KW-1185">Reference proteome</keyword>
<dbReference type="InterPro" id="IPR017884">
    <property type="entry name" value="SANT_dom"/>
</dbReference>
<dbReference type="PANTHER" id="PTHR12374">
    <property type="entry name" value="TRANSCRIPTIONAL ADAPTOR 2 ADA2 -RELATED"/>
    <property type="match status" value="1"/>
</dbReference>
<evidence type="ECO:0000256" key="9">
    <source>
        <dbReference type="SAM" id="Phobius"/>
    </source>
</evidence>
<reference evidence="13" key="1">
    <citation type="submission" date="2018-05" db="EMBL/GenBank/DDBJ databases">
        <title>Draft genome sequence of Stemphylium lycopersici strain CIDEFI 213.</title>
        <authorList>
            <person name="Medina R."/>
            <person name="Franco M.E.E."/>
            <person name="Lucentini C.G."/>
            <person name="Saparrat M.C.N."/>
            <person name="Balatti P.A."/>
        </authorList>
    </citation>
    <scope>NUCLEOTIDE SEQUENCE [LARGE SCALE GENOMIC DNA]</scope>
    <source>
        <strain evidence="13">CIDEFI 213</strain>
    </source>
</reference>
<sequence length="1509" mass="167773">MGVIKKKTGTRGTEGGTKYVRIRCAEDVCHEYDLCVPCFAEAKATKDHQPAKHKFKVIEQHSIPIYTEDWGADEELALLEGAETYGLGSWADIADHIGGYREKDEVRDHYINTYLNSPSFPLPEHCSKDDTELSTRIPRHEFQARKKRRIEKKKEEAAGREPDAPKQKPTASVPACHEVQGYMPGRLEFETEYFNEAEEAVQHMQFDPGDGINPRTGEIEPEMELKMVIMAIYNHRLDARVERKKIIFEHQLLEYRKNQLADKKRTKEEKDLMNKAKPFARMMQHADFEQFCKDLEYEHNLRQAISQLQEWRSMQITSLKAGEKYEQEKQQRQTRPPPIGQFDRLASSRMTKPQPPFEQPSAATALLAQDLPLHIKQSSGLTTPPPDRAPNGANGANGVLTPQHTKTKFVPKSLPNTVPLKFGKESKADLQLLNAEEVELCSVLRIMPKPYLALKETIIRAALNNGGALKKKTAREISKSRYPDDMPGVFTPSPSHGREKARISFLDSAPRYSLAPETSGRQVIDSDVHETRKRSRYGDNAVASPSTDGSLINSRFADTKSPPPLANDRYELAGGMDASHSFASREGDYDDYFNLEKQRGTWSVPPTPQVGPASQAAVGEMHTTPAETKSWSIMAIVGGVAGKLFEFCTVPFRGFQAGGGHRYNIDSHGEVAAKLGLQDDPYQPGPVQQPTPGVYSIDNYGVASIDSATPEQPRLAKRLRTTDNWVMVGADCETESRPATPRLSERRLPGHGRSFSQIPRPVSRASVTTPSQKRPSLIPVSRRSTTDRRSFNGTTKPSPSSHGHSRSYSRNSYGSPVMFDDRTPSNTASPLPKESQRLINKVRREEIEEDERMRRMSMQMSAMLREANEALGSKFEVDMCDDDDGIDHNPTWFSRTTLSPPSVMERPEVPSSRPLLHPSDRSNTKTNTINNLKNAALTTEKKPAKSFQRLLSNIFDKIRAIPGDIARGWHCCVVAMARFWRTGWTPEGCSCVFSIAALLGLVATLLAHQNKPLPDWPQIVGINSIVSLFSMLIRAGVGMVLAEGISQSKWQWFRNARQLSDMERFDNASRGAWGSVVFLFGLRIRKPYLVAAMGALITVMAAFTGFAAQQLIIFENCLRPDNSTLVGIHRTNLFEASGPRTAPRLFDEYLPMSVAMDIGMLQPTEDYTSKLSYGCATGNCTFPSTNESAFSTVAIDYACEDVTLDLQVSILPDHTNWTYGAQDFGTGLGPDGTPIAMNVTSIKLDRAGFYLPNGTQVQNLGLSLPMTDDSDTSGSLKFPIGGWLGNLVTGATTIEYKDTISTLKMIAVPDRDEPSEYRAFSCGLFPTLNTYRVKYHKAVLTEALVSKVRLGRDAVPWSNGAFTLATTQTLVNGTMKTCPSAKSQRPGYEVPVAPANVDASPQDKRNKAREKEVLWFPRDCVWAFAVPSSASIYAHLAAIFNAQFLINAPGFSSVHGSAYLRQLYNGGNMTLEHVDGFMNNMTTSMNAVVRTHGLQNYKSRRAEREAVEE</sequence>
<feature type="compositionally biased region" description="Polar residues" evidence="8">
    <location>
        <begin position="765"/>
        <end position="774"/>
    </location>
</feature>
<evidence type="ECO:0000313" key="13">
    <source>
        <dbReference type="Proteomes" id="UP000249619"/>
    </source>
</evidence>
<feature type="transmembrane region" description="Helical" evidence="9">
    <location>
        <begin position="988"/>
        <end position="1007"/>
    </location>
</feature>
<dbReference type="GO" id="GO:0003713">
    <property type="term" value="F:transcription coactivator activity"/>
    <property type="evidence" value="ECO:0007669"/>
    <property type="project" value="TreeGrafter"/>
</dbReference>
<dbReference type="GO" id="GO:0070461">
    <property type="term" value="C:SAGA-type complex"/>
    <property type="evidence" value="ECO:0007669"/>
    <property type="project" value="TreeGrafter"/>
</dbReference>
<evidence type="ECO:0000259" key="10">
    <source>
        <dbReference type="PROSITE" id="PS50090"/>
    </source>
</evidence>
<evidence type="ECO:0000256" key="1">
    <source>
        <dbReference type="ARBA" id="ARBA00004123"/>
    </source>
</evidence>
<feature type="region of interest" description="Disordered" evidence="8">
    <location>
        <begin position="528"/>
        <end position="564"/>
    </location>
</feature>
<dbReference type="GO" id="GO:0003682">
    <property type="term" value="F:chromatin binding"/>
    <property type="evidence" value="ECO:0007669"/>
    <property type="project" value="TreeGrafter"/>
</dbReference>
<dbReference type="CDD" id="cd00167">
    <property type="entry name" value="SANT"/>
    <property type="match status" value="1"/>
</dbReference>
<keyword evidence="9" id="KW-1133">Transmembrane helix</keyword>
<dbReference type="FunFam" id="1.10.10.60:FF:000115">
    <property type="entry name" value="Transcriptional adapter 2"/>
    <property type="match status" value="1"/>
</dbReference>
<dbReference type="Gene3D" id="1.10.10.60">
    <property type="entry name" value="Homeodomain-like"/>
    <property type="match status" value="1"/>
</dbReference>
<dbReference type="InterPro" id="IPR036388">
    <property type="entry name" value="WH-like_DNA-bd_sf"/>
</dbReference>
<dbReference type="InterPro" id="IPR001005">
    <property type="entry name" value="SANT/Myb"/>
</dbReference>
<keyword evidence="3" id="KW-0863">Zinc-finger</keyword>
<dbReference type="Pfam" id="PF11374">
    <property type="entry name" value="DUF3176"/>
    <property type="match status" value="1"/>
</dbReference>
<dbReference type="InterPro" id="IPR009057">
    <property type="entry name" value="Homeodomain-like_sf"/>
</dbReference>
<dbReference type="STRING" id="183478.A0A364NBZ3"/>
<feature type="compositionally biased region" description="Polar residues" evidence="8">
    <location>
        <begin position="891"/>
        <end position="900"/>
    </location>
</feature>
<feature type="domain" description="SANT" evidence="11">
    <location>
        <begin position="65"/>
        <end position="118"/>
    </location>
</feature>
<dbReference type="PROSITE" id="PS51293">
    <property type="entry name" value="SANT"/>
    <property type="match status" value="1"/>
</dbReference>
<proteinExistence type="predicted"/>
<dbReference type="GO" id="GO:0005634">
    <property type="term" value="C:nucleus"/>
    <property type="evidence" value="ECO:0007669"/>
    <property type="project" value="UniProtKB-SubCell"/>
</dbReference>
<feature type="region of interest" description="Disordered" evidence="8">
    <location>
        <begin position="143"/>
        <end position="173"/>
    </location>
</feature>
<dbReference type="SUPFAM" id="SSF46689">
    <property type="entry name" value="Homeodomain-like"/>
    <property type="match status" value="2"/>
</dbReference>
<dbReference type="PROSITE" id="PS50090">
    <property type="entry name" value="MYB_LIKE"/>
    <property type="match status" value="1"/>
</dbReference>
<evidence type="ECO:0000256" key="5">
    <source>
        <dbReference type="ARBA" id="ARBA00023015"/>
    </source>
</evidence>
<dbReference type="SMART" id="SM00717">
    <property type="entry name" value="SANT"/>
    <property type="match status" value="1"/>
</dbReference>
<keyword evidence="7" id="KW-0539">Nucleus</keyword>
<comment type="caution">
    <text evidence="12">The sequence shown here is derived from an EMBL/GenBank/DDBJ whole genome shotgun (WGS) entry which is preliminary data.</text>
</comment>
<evidence type="ECO:0000256" key="2">
    <source>
        <dbReference type="ARBA" id="ARBA00022723"/>
    </source>
</evidence>
<accession>A0A364NBZ3</accession>
<evidence type="ECO:0000313" key="12">
    <source>
        <dbReference type="EMBL" id="RAR14848.1"/>
    </source>
</evidence>
<dbReference type="Pfam" id="PF22941">
    <property type="entry name" value="TADA2A-like_3rd"/>
    <property type="match status" value="1"/>
</dbReference>
<evidence type="ECO:0000256" key="3">
    <source>
        <dbReference type="ARBA" id="ARBA00022771"/>
    </source>
</evidence>
<feature type="transmembrane region" description="Helical" evidence="9">
    <location>
        <begin position="1088"/>
        <end position="1108"/>
    </location>
</feature>
<evidence type="ECO:0000256" key="4">
    <source>
        <dbReference type="ARBA" id="ARBA00022833"/>
    </source>
</evidence>
<dbReference type="GO" id="GO:0008270">
    <property type="term" value="F:zinc ion binding"/>
    <property type="evidence" value="ECO:0007669"/>
    <property type="project" value="UniProtKB-KW"/>
</dbReference>
<keyword evidence="9" id="KW-0472">Membrane</keyword>
<feature type="region of interest" description="Disordered" evidence="8">
    <location>
        <begin position="730"/>
        <end position="840"/>
    </location>
</feature>
<evidence type="ECO:0000256" key="8">
    <source>
        <dbReference type="SAM" id="MobiDB-lite"/>
    </source>
</evidence>
<evidence type="ECO:0000259" key="11">
    <source>
        <dbReference type="PROSITE" id="PS51293"/>
    </source>
</evidence>
<keyword evidence="6" id="KW-0804">Transcription</keyword>